<dbReference type="Proteomes" id="UP000824120">
    <property type="component" value="Chromosome 3"/>
</dbReference>
<proteinExistence type="predicted"/>
<sequence length="111" mass="12701">MGQSIHCVLLCETQKDKVKSAIKRSSRSIAEKFRKATLSNNPSKRENAEDKSRKAMNQTKERIAKSSWVQLKRVNHRPSPTLSTRESEWANAEVVLKYGNSVFERIRVDLG</sequence>
<evidence type="ECO:0000313" key="2">
    <source>
        <dbReference type="EMBL" id="KAG5615991.1"/>
    </source>
</evidence>
<protein>
    <submittedName>
        <fullName evidence="2">Uncharacterized protein</fullName>
    </submittedName>
</protein>
<evidence type="ECO:0000256" key="1">
    <source>
        <dbReference type="SAM" id="MobiDB-lite"/>
    </source>
</evidence>
<gene>
    <name evidence="2" type="ORF">H5410_015815</name>
</gene>
<evidence type="ECO:0000313" key="3">
    <source>
        <dbReference type="Proteomes" id="UP000824120"/>
    </source>
</evidence>
<dbReference type="EMBL" id="JACXVP010000003">
    <property type="protein sequence ID" value="KAG5615991.1"/>
    <property type="molecule type" value="Genomic_DNA"/>
</dbReference>
<comment type="caution">
    <text evidence="2">The sequence shown here is derived from an EMBL/GenBank/DDBJ whole genome shotgun (WGS) entry which is preliminary data.</text>
</comment>
<name>A0A9J5ZVN4_SOLCO</name>
<keyword evidence="3" id="KW-1185">Reference proteome</keyword>
<dbReference type="AlphaFoldDB" id="A0A9J5ZVN4"/>
<reference evidence="2 3" key="1">
    <citation type="submission" date="2020-09" db="EMBL/GenBank/DDBJ databases">
        <title>De no assembly of potato wild relative species, Solanum commersonii.</title>
        <authorList>
            <person name="Cho K."/>
        </authorList>
    </citation>
    <scope>NUCLEOTIDE SEQUENCE [LARGE SCALE GENOMIC DNA]</scope>
    <source>
        <strain evidence="2">LZ3.2</strain>
        <tissue evidence="2">Leaf</tissue>
    </source>
</reference>
<feature type="compositionally biased region" description="Basic and acidic residues" evidence="1">
    <location>
        <begin position="43"/>
        <end position="60"/>
    </location>
</feature>
<organism evidence="2 3">
    <name type="scientific">Solanum commersonii</name>
    <name type="common">Commerson's wild potato</name>
    <name type="synonym">Commerson's nightshade</name>
    <dbReference type="NCBI Taxonomy" id="4109"/>
    <lineage>
        <taxon>Eukaryota</taxon>
        <taxon>Viridiplantae</taxon>
        <taxon>Streptophyta</taxon>
        <taxon>Embryophyta</taxon>
        <taxon>Tracheophyta</taxon>
        <taxon>Spermatophyta</taxon>
        <taxon>Magnoliopsida</taxon>
        <taxon>eudicotyledons</taxon>
        <taxon>Gunneridae</taxon>
        <taxon>Pentapetalae</taxon>
        <taxon>asterids</taxon>
        <taxon>lamiids</taxon>
        <taxon>Solanales</taxon>
        <taxon>Solanaceae</taxon>
        <taxon>Solanoideae</taxon>
        <taxon>Solaneae</taxon>
        <taxon>Solanum</taxon>
    </lineage>
</organism>
<accession>A0A9J5ZVN4</accession>
<feature type="region of interest" description="Disordered" evidence="1">
    <location>
        <begin position="32"/>
        <end position="60"/>
    </location>
</feature>